<evidence type="ECO:0000313" key="4">
    <source>
        <dbReference type="Proteomes" id="UP000007800"/>
    </source>
</evidence>
<evidence type="ECO:0000256" key="1">
    <source>
        <dbReference type="ARBA" id="ARBA00022801"/>
    </source>
</evidence>
<dbReference type="Gene3D" id="2.40.70.10">
    <property type="entry name" value="Acid Proteases"/>
    <property type="match status" value="1"/>
</dbReference>
<dbReference type="Proteomes" id="UP000007800">
    <property type="component" value="Unassembled WGS sequence"/>
</dbReference>
<dbReference type="GO" id="GO:0006508">
    <property type="term" value="P:proteolysis"/>
    <property type="evidence" value="ECO:0007669"/>
    <property type="project" value="InterPro"/>
</dbReference>
<dbReference type="InterPro" id="IPR021109">
    <property type="entry name" value="Peptidase_aspartic_dom_sf"/>
</dbReference>
<protein>
    <recommendedName>
        <fullName evidence="2">Peptidase A2 domain-containing protein</fullName>
    </recommendedName>
</protein>
<accession>C5LPX9</accession>
<dbReference type="PROSITE" id="PS50175">
    <property type="entry name" value="ASP_PROT_RETROV"/>
    <property type="match status" value="1"/>
</dbReference>
<dbReference type="SUPFAM" id="SSF50630">
    <property type="entry name" value="Acid proteases"/>
    <property type="match status" value="1"/>
</dbReference>
<dbReference type="InterPro" id="IPR001969">
    <property type="entry name" value="Aspartic_peptidase_AS"/>
</dbReference>
<dbReference type="CDD" id="cd00303">
    <property type="entry name" value="retropepsin_like"/>
    <property type="match status" value="1"/>
</dbReference>
<proteinExistence type="predicted"/>
<dbReference type="GeneID" id="9058409"/>
<dbReference type="AlphaFoldDB" id="C5LPX9"/>
<dbReference type="EMBL" id="GG684334">
    <property type="protein sequence ID" value="EER01214.1"/>
    <property type="molecule type" value="Genomic_DNA"/>
</dbReference>
<evidence type="ECO:0000259" key="2">
    <source>
        <dbReference type="PROSITE" id="PS50175"/>
    </source>
</evidence>
<dbReference type="PROSITE" id="PS00141">
    <property type="entry name" value="ASP_PROTEASE"/>
    <property type="match status" value="1"/>
</dbReference>
<evidence type="ECO:0000313" key="3">
    <source>
        <dbReference type="EMBL" id="EER01214.1"/>
    </source>
</evidence>
<gene>
    <name evidence="3" type="ORF">Pmar_PMAR016830</name>
</gene>
<keyword evidence="4" id="KW-1185">Reference proteome</keyword>
<feature type="domain" description="Peptidase A2" evidence="2">
    <location>
        <begin position="13"/>
        <end position="57"/>
    </location>
</feature>
<sequence>MVIGNICVEDNVIPALFDTGAEVSLISRQALQRLAPTAEIYTNSAHHIIVADGGALNVDGIVMLKVSTNRITIYDEFIVVSDDLYVPVLLGCPTMGKLRTTIRVSPHGMHVTTNDEHDFSPYSAPKEVRFNDNYSTANQLEKDQQEITA</sequence>
<reference evidence="3 4" key="1">
    <citation type="submission" date="2008-07" db="EMBL/GenBank/DDBJ databases">
        <authorList>
            <person name="El-Sayed N."/>
            <person name="Caler E."/>
            <person name="Inman J."/>
            <person name="Amedeo P."/>
            <person name="Hass B."/>
            <person name="Wortman J."/>
        </authorList>
    </citation>
    <scope>NUCLEOTIDE SEQUENCE [LARGE SCALE GENOMIC DNA]</scope>
    <source>
        <strain evidence="4">ATCC 50983 / TXsc</strain>
    </source>
</reference>
<dbReference type="InParanoid" id="C5LPX9"/>
<dbReference type="OrthoDB" id="476966at2759"/>
<dbReference type="RefSeq" id="XP_002768496.1">
    <property type="nucleotide sequence ID" value="XM_002768450.1"/>
</dbReference>
<keyword evidence="1" id="KW-0378">Hydrolase</keyword>
<name>C5LPX9_PERM5</name>
<dbReference type="InterPro" id="IPR001995">
    <property type="entry name" value="Peptidase_A2_cat"/>
</dbReference>
<feature type="non-terminal residue" evidence="3">
    <location>
        <position position="149"/>
    </location>
</feature>
<organism evidence="4">
    <name type="scientific">Perkinsus marinus (strain ATCC 50983 / TXsc)</name>
    <dbReference type="NCBI Taxonomy" id="423536"/>
    <lineage>
        <taxon>Eukaryota</taxon>
        <taxon>Sar</taxon>
        <taxon>Alveolata</taxon>
        <taxon>Perkinsozoa</taxon>
        <taxon>Perkinsea</taxon>
        <taxon>Perkinsida</taxon>
        <taxon>Perkinsidae</taxon>
        <taxon>Perkinsus</taxon>
    </lineage>
</organism>
<dbReference type="GO" id="GO:0004190">
    <property type="term" value="F:aspartic-type endopeptidase activity"/>
    <property type="evidence" value="ECO:0007669"/>
    <property type="project" value="InterPro"/>
</dbReference>